<dbReference type="InterPro" id="IPR004609">
    <property type="entry name" value="ATP-dep_DNA_helicase_RecG"/>
</dbReference>
<gene>
    <name evidence="18" type="ORF">PlAlph_6550</name>
</gene>
<dbReference type="NCBIfam" id="NF008165">
    <property type="entry name" value="PRK10917.1-3"/>
    <property type="match status" value="1"/>
</dbReference>
<evidence type="ECO:0000259" key="16">
    <source>
        <dbReference type="PROSITE" id="PS51192"/>
    </source>
</evidence>
<dbReference type="InterPro" id="IPR045562">
    <property type="entry name" value="RecG_dom3_C"/>
</dbReference>
<keyword evidence="8" id="KW-0238">DNA-binding</keyword>
<evidence type="ECO:0000259" key="17">
    <source>
        <dbReference type="PROSITE" id="PS51194"/>
    </source>
</evidence>
<dbReference type="PROSITE" id="PS51192">
    <property type="entry name" value="HELICASE_ATP_BIND_1"/>
    <property type="match status" value="1"/>
</dbReference>
<dbReference type="SMART" id="SM00487">
    <property type="entry name" value="DEXDc"/>
    <property type="match status" value="1"/>
</dbReference>
<comment type="catalytic activity">
    <reaction evidence="12 15">
        <text>Couples ATP hydrolysis with the unwinding of duplex DNA by translocating in the 3'-5' direction.</text>
        <dbReference type="EC" id="5.6.2.4"/>
    </reaction>
</comment>
<proteinExistence type="inferred from homology"/>
<evidence type="ECO:0000256" key="12">
    <source>
        <dbReference type="ARBA" id="ARBA00034617"/>
    </source>
</evidence>
<evidence type="ECO:0000256" key="7">
    <source>
        <dbReference type="ARBA" id="ARBA00022840"/>
    </source>
</evidence>
<dbReference type="PANTHER" id="PTHR47964:SF1">
    <property type="entry name" value="ATP-DEPENDENT DNA HELICASE HOMOLOG RECG, CHLOROPLASTIC"/>
    <property type="match status" value="1"/>
</dbReference>
<comment type="function">
    <text evidence="15">Plays a critical role in recombination and DNA repair. Helps process Holliday junction intermediates to mature products by catalyzing branch migration. Has replication fork regression activity, unwinds stalled or blocked replication forks to make a HJ that can be resolved. Has a DNA unwinding activity characteristic of a DNA helicase with 3'-5' polarity.</text>
</comment>
<dbReference type="InterPro" id="IPR012340">
    <property type="entry name" value="NA-bd_OB-fold"/>
</dbReference>
<dbReference type="CDD" id="cd04488">
    <property type="entry name" value="RecG_wedge_OBF"/>
    <property type="match status" value="1"/>
</dbReference>
<evidence type="ECO:0000256" key="10">
    <source>
        <dbReference type="ARBA" id="ARBA00023204"/>
    </source>
</evidence>
<keyword evidence="11" id="KW-0413">Isomerase</keyword>
<evidence type="ECO:0000256" key="1">
    <source>
        <dbReference type="ARBA" id="ARBA00007504"/>
    </source>
</evidence>
<dbReference type="Pfam" id="PF17191">
    <property type="entry name" value="RecG_wedge"/>
    <property type="match status" value="1"/>
</dbReference>
<keyword evidence="3 15" id="KW-0547">Nucleotide-binding</keyword>
<keyword evidence="7 15" id="KW-0067">ATP-binding</keyword>
<keyword evidence="4 15" id="KW-0227">DNA damage</keyword>
<evidence type="ECO:0000256" key="4">
    <source>
        <dbReference type="ARBA" id="ARBA00022763"/>
    </source>
</evidence>
<dbReference type="InterPro" id="IPR001650">
    <property type="entry name" value="Helicase_C-like"/>
</dbReference>
<dbReference type="InterPro" id="IPR027417">
    <property type="entry name" value="P-loop_NTPase"/>
</dbReference>
<evidence type="ECO:0000256" key="8">
    <source>
        <dbReference type="ARBA" id="ARBA00023125"/>
    </source>
</evidence>
<evidence type="ECO:0000256" key="15">
    <source>
        <dbReference type="RuleBase" id="RU363016"/>
    </source>
</evidence>
<dbReference type="EC" id="5.6.2.4" evidence="13 15"/>
<dbReference type="InterPro" id="IPR047112">
    <property type="entry name" value="RecG/Mfd"/>
</dbReference>
<protein>
    <recommendedName>
        <fullName evidence="2 15">ATP-dependent DNA helicase RecG</fullName>
        <ecNumber evidence="13 15">5.6.2.4</ecNumber>
    </recommendedName>
</protein>
<dbReference type="GO" id="GO:0006281">
    <property type="term" value="P:DNA repair"/>
    <property type="evidence" value="ECO:0007669"/>
    <property type="project" value="UniProtKB-UniRule"/>
</dbReference>
<dbReference type="GO" id="GO:0006310">
    <property type="term" value="P:DNA recombination"/>
    <property type="evidence" value="ECO:0007669"/>
    <property type="project" value="UniProtKB-UniRule"/>
</dbReference>
<dbReference type="GO" id="GO:0005524">
    <property type="term" value="F:ATP binding"/>
    <property type="evidence" value="ECO:0007669"/>
    <property type="project" value="UniProtKB-KW"/>
</dbReference>
<dbReference type="InterPro" id="IPR011545">
    <property type="entry name" value="DEAD/DEAH_box_helicase_dom"/>
</dbReference>
<comment type="similarity">
    <text evidence="1 15">Belongs to the helicase family. RecG subfamily.</text>
</comment>
<evidence type="ECO:0000256" key="14">
    <source>
        <dbReference type="ARBA" id="ARBA00048988"/>
    </source>
</evidence>
<dbReference type="PROSITE" id="PS51194">
    <property type="entry name" value="HELICASE_CTER"/>
    <property type="match status" value="1"/>
</dbReference>
<dbReference type="Pfam" id="PF00270">
    <property type="entry name" value="DEAD"/>
    <property type="match status" value="1"/>
</dbReference>
<keyword evidence="9 15" id="KW-0233">DNA recombination</keyword>
<dbReference type="NCBIfam" id="NF008164">
    <property type="entry name" value="PRK10917.1-2"/>
    <property type="match status" value="1"/>
</dbReference>
<dbReference type="NCBIfam" id="TIGR00643">
    <property type="entry name" value="recG"/>
    <property type="match status" value="1"/>
</dbReference>
<dbReference type="InterPro" id="IPR033454">
    <property type="entry name" value="RecG_wedge"/>
</dbReference>
<dbReference type="Gene3D" id="3.40.50.300">
    <property type="entry name" value="P-loop containing nucleotide triphosphate hydrolases"/>
    <property type="match status" value="2"/>
</dbReference>
<dbReference type="EMBL" id="MN990732">
    <property type="protein sequence ID" value="QIM10763.1"/>
    <property type="molecule type" value="Genomic_DNA"/>
</dbReference>
<dbReference type="GO" id="GO:0043138">
    <property type="term" value="F:3'-5' DNA helicase activity"/>
    <property type="evidence" value="ECO:0007669"/>
    <property type="project" value="UniProtKB-EC"/>
</dbReference>
<feature type="domain" description="Helicase ATP-binding" evidence="16">
    <location>
        <begin position="279"/>
        <end position="440"/>
    </location>
</feature>
<evidence type="ECO:0000256" key="5">
    <source>
        <dbReference type="ARBA" id="ARBA00022801"/>
    </source>
</evidence>
<feature type="domain" description="Helicase C-terminal" evidence="17">
    <location>
        <begin position="459"/>
        <end position="618"/>
    </location>
</feature>
<dbReference type="CDD" id="cd17992">
    <property type="entry name" value="DEXHc_RecG"/>
    <property type="match status" value="1"/>
</dbReference>
<evidence type="ECO:0000313" key="18">
    <source>
        <dbReference type="EMBL" id="QIM10763.1"/>
    </source>
</evidence>
<dbReference type="Pfam" id="PF19833">
    <property type="entry name" value="RecG_dom3_C"/>
    <property type="match status" value="1"/>
</dbReference>
<evidence type="ECO:0000256" key="13">
    <source>
        <dbReference type="ARBA" id="ARBA00034808"/>
    </source>
</evidence>
<evidence type="ECO:0000256" key="6">
    <source>
        <dbReference type="ARBA" id="ARBA00022806"/>
    </source>
</evidence>
<accession>A0A6G8F3E0</accession>
<dbReference type="PANTHER" id="PTHR47964">
    <property type="entry name" value="ATP-DEPENDENT DNA HELICASE HOMOLOG RECG, CHLOROPLASTIC"/>
    <property type="match status" value="1"/>
</dbReference>
<reference evidence="18" key="1">
    <citation type="journal article" date="2020" name="J. ISSAAS">
        <title>Lactobacilli and other gastrointestinal microbiota of Peromyscus leucopus, reservoir host for agents of Lyme disease and other zoonoses in North America.</title>
        <authorList>
            <person name="Milovic A."/>
            <person name="Bassam K."/>
            <person name="Shao H."/>
            <person name="Chatzistamou I."/>
            <person name="Tufts D.M."/>
            <person name="Diuk-Wasser M."/>
            <person name="Barbour A.G."/>
        </authorList>
    </citation>
    <scope>NUCLEOTIDE SEQUENCE</scope>
    <source>
        <strain evidence="18">LL90</strain>
    </source>
</reference>
<keyword evidence="10 15" id="KW-0234">DNA repair</keyword>
<dbReference type="AlphaFoldDB" id="A0A6G8F3E0"/>
<dbReference type="Pfam" id="PF00271">
    <property type="entry name" value="Helicase_C"/>
    <property type="match status" value="1"/>
</dbReference>
<dbReference type="GO" id="GO:0003677">
    <property type="term" value="F:DNA binding"/>
    <property type="evidence" value="ECO:0007669"/>
    <property type="project" value="UniProtKB-KW"/>
</dbReference>
<dbReference type="Gene3D" id="2.40.50.140">
    <property type="entry name" value="Nucleic acid-binding proteins"/>
    <property type="match status" value="1"/>
</dbReference>
<dbReference type="SUPFAM" id="SSF50249">
    <property type="entry name" value="Nucleic acid-binding proteins"/>
    <property type="match status" value="1"/>
</dbReference>
<comment type="catalytic activity">
    <reaction evidence="14 15">
        <text>ATP + H2O = ADP + phosphate + H(+)</text>
        <dbReference type="Rhea" id="RHEA:13065"/>
        <dbReference type="ChEBI" id="CHEBI:15377"/>
        <dbReference type="ChEBI" id="CHEBI:15378"/>
        <dbReference type="ChEBI" id="CHEBI:30616"/>
        <dbReference type="ChEBI" id="CHEBI:43474"/>
        <dbReference type="ChEBI" id="CHEBI:456216"/>
        <dbReference type="EC" id="5.6.2.4"/>
    </reaction>
</comment>
<name>A0A6G8F3E0_9PROT</name>
<evidence type="ECO:0000256" key="11">
    <source>
        <dbReference type="ARBA" id="ARBA00023235"/>
    </source>
</evidence>
<dbReference type="NCBIfam" id="NF008168">
    <property type="entry name" value="PRK10917.2-2"/>
    <property type="match status" value="1"/>
</dbReference>
<organism evidence="18">
    <name type="scientific">uncultured Alphaproteobacteria bacterium</name>
    <dbReference type="NCBI Taxonomy" id="91750"/>
    <lineage>
        <taxon>Bacteria</taxon>
        <taxon>Pseudomonadati</taxon>
        <taxon>Pseudomonadota</taxon>
        <taxon>Alphaproteobacteria</taxon>
        <taxon>environmental samples</taxon>
    </lineage>
</organism>
<dbReference type="InterPro" id="IPR014001">
    <property type="entry name" value="Helicase_ATP-bd"/>
</dbReference>
<sequence>MRPSVLFPFFADITSISGIGDKYAKLLGNLGISKVGDALWHLPHSLINRRPKPSLADAFIGETNTFGVTILQHIRPQRKSQPYRILAEDDRGQMITLCFFKAYPSSLEKNLPVGAKRFVSGRVESFNSMLQMSHPDYIAGNIKEIPQYEPVYGLTAGITNKFVNKLIAQILPRLPQLPEWQEPNFIRQQGFPSFIQALYTAHYPQNFDDVAPQSPARSRLAYDELLANQLALAIVRQKIKRQRGRKIAGNGLLRKKVADMLPFNLTDAQEKVLSEIYHDQAEDSRMLRLLQGDVGSGKTIVALMAMLNAVECGTQAAIMAPTEILAKQHLETIAPICEAIGIRAELLIGKTKGKARSKIIADLAEGNIDILIGTHALFVEDVQFRDLACVVIDEQHRFGVHQRLNLSNKGNLADILVMTATPIPRSLILTAFGDMEYSKIDQLPEGRKPVDTRVMPLTKSDDIIEALKNKIAQGARAYWVCPLVEESEKSDLAAAEKRFEHLRQIFGNKAGLIHGQMKEKQKDEVMEQFKSGQISLLVATTVIEVGVNVPEATIMIIEHAERFGLAQLHQLRGRVKRGNAAATCLLLYGSSLSDTAKARLQIMKESEDGFLIAEEDLKLRGGGEILGTRQSGFANFRLADMSVHQGLLLTACQDAKMILNNDPDLKSPRGESLRTLLYLFERDNAVKTYLAG</sequence>
<dbReference type="GO" id="GO:0016787">
    <property type="term" value="F:hydrolase activity"/>
    <property type="evidence" value="ECO:0007669"/>
    <property type="project" value="UniProtKB-KW"/>
</dbReference>
<evidence type="ECO:0000256" key="2">
    <source>
        <dbReference type="ARBA" id="ARBA00017846"/>
    </source>
</evidence>
<dbReference type="SUPFAM" id="SSF52540">
    <property type="entry name" value="P-loop containing nucleoside triphosphate hydrolases"/>
    <property type="match status" value="2"/>
</dbReference>
<evidence type="ECO:0000256" key="9">
    <source>
        <dbReference type="ARBA" id="ARBA00023172"/>
    </source>
</evidence>
<keyword evidence="5 15" id="KW-0378">Hydrolase</keyword>
<dbReference type="SMART" id="SM00490">
    <property type="entry name" value="HELICc"/>
    <property type="match status" value="1"/>
</dbReference>
<evidence type="ECO:0000256" key="3">
    <source>
        <dbReference type="ARBA" id="ARBA00022741"/>
    </source>
</evidence>
<keyword evidence="6 15" id="KW-0347">Helicase</keyword>